<name>A0A917A7D2_9RHOB</name>
<keyword evidence="9" id="KW-1185">Reference proteome</keyword>
<comment type="caution">
    <text evidence="8">The sequence shown here is derived from an EMBL/GenBank/DDBJ whole genome shotgun (WGS) entry which is preliminary data.</text>
</comment>
<comment type="similarity">
    <text evidence="6">Belongs to the peptidase M48 family.</text>
</comment>
<evidence type="ECO:0000313" key="8">
    <source>
        <dbReference type="EMBL" id="GGE33025.1"/>
    </source>
</evidence>
<reference evidence="9" key="1">
    <citation type="journal article" date="2019" name="Int. J. Syst. Evol. Microbiol.">
        <title>The Global Catalogue of Microorganisms (GCM) 10K type strain sequencing project: providing services to taxonomists for standard genome sequencing and annotation.</title>
        <authorList>
            <consortium name="The Broad Institute Genomics Platform"/>
            <consortium name="The Broad Institute Genome Sequencing Center for Infectious Disease"/>
            <person name="Wu L."/>
            <person name="Ma J."/>
        </authorList>
    </citation>
    <scope>NUCLEOTIDE SEQUENCE [LARGE SCALE GENOMIC DNA]</scope>
    <source>
        <strain evidence="9">CGMCC 1.12664</strain>
    </source>
</reference>
<evidence type="ECO:0000256" key="4">
    <source>
        <dbReference type="ARBA" id="ARBA00022833"/>
    </source>
</evidence>
<comment type="cofactor">
    <cofactor evidence="6">
        <name>Zn(2+)</name>
        <dbReference type="ChEBI" id="CHEBI:29105"/>
    </cofactor>
    <text evidence="6">Binds 1 zinc ion per subunit.</text>
</comment>
<dbReference type="RefSeq" id="WP_188477655.1">
    <property type="nucleotide sequence ID" value="NZ_BMFJ01000001.1"/>
</dbReference>
<proteinExistence type="inferred from homology"/>
<dbReference type="GO" id="GO:0051603">
    <property type="term" value="P:proteolysis involved in protein catabolic process"/>
    <property type="evidence" value="ECO:0007669"/>
    <property type="project" value="TreeGrafter"/>
</dbReference>
<evidence type="ECO:0000256" key="1">
    <source>
        <dbReference type="ARBA" id="ARBA00022670"/>
    </source>
</evidence>
<evidence type="ECO:0000256" key="2">
    <source>
        <dbReference type="ARBA" id="ARBA00022723"/>
    </source>
</evidence>
<evidence type="ECO:0000256" key="5">
    <source>
        <dbReference type="ARBA" id="ARBA00023049"/>
    </source>
</evidence>
<dbReference type="EMBL" id="BMFJ01000001">
    <property type="protein sequence ID" value="GGE33025.1"/>
    <property type="molecule type" value="Genomic_DNA"/>
</dbReference>
<keyword evidence="4 6" id="KW-0862">Zinc</keyword>
<dbReference type="Pfam" id="PF01435">
    <property type="entry name" value="Peptidase_M48"/>
    <property type="match status" value="1"/>
</dbReference>
<dbReference type="CDD" id="cd07324">
    <property type="entry name" value="M48C_Oma1-like"/>
    <property type="match status" value="1"/>
</dbReference>
<evidence type="ECO:0000259" key="7">
    <source>
        <dbReference type="Pfam" id="PF01435"/>
    </source>
</evidence>
<gene>
    <name evidence="8" type="ORF">GCM10011360_21150</name>
</gene>
<dbReference type="GO" id="GO:0046872">
    <property type="term" value="F:metal ion binding"/>
    <property type="evidence" value="ECO:0007669"/>
    <property type="project" value="UniProtKB-KW"/>
</dbReference>
<dbReference type="Proteomes" id="UP000612855">
    <property type="component" value="Unassembled WGS sequence"/>
</dbReference>
<protein>
    <submittedName>
        <fullName evidence="8">Peptidase M48</fullName>
    </submittedName>
</protein>
<dbReference type="InterPro" id="IPR001915">
    <property type="entry name" value="Peptidase_M48"/>
</dbReference>
<evidence type="ECO:0000313" key="9">
    <source>
        <dbReference type="Proteomes" id="UP000612855"/>
    </source>
</evidence>
<keyword evidence="3 6" id="KW-0378">Hydrolase</keyword>
<feature type="domain" description="Peptidase M48" evidence="7">
    <location>
        <begin position="90"/>
        <end position="255"/>
    </location>
</feature>
<dbReference type="GO" id="GO:0016020">
    <property type="term" value="C:membrane"/>
    <property type="evidence" value="ECO:0007669"/>
    <property type="project" value="TreeGrafter"/>
</dbReference>
<keyword evidence="2" id="KW-0479">Metal-binding</keyword>
<dbReference type="Gene3D" id="3.30.2010.10">
    <property type="entry name" value="Metalloproteases ('zincins'), catalytic domain"/>
    <property type="match status" value="1"/>
</dbReference>
<keyword evidence="5 6" id="KW-0482">Metalloprotease</keyword>
<dbReference type="AlphaFoldDB" id="A0A917A7D2"/>
<organism evidence="8 9">
    <name type="scientific">Primorskyibacter flagellatus</name>
    <dbReference type="NCBI Taxonomy" id="1387277"/>
    <lineage>
        <taxon>Bacteria</taxon>
        <taxon>Pseudomonadati</taxon>
        <taxon>Pseudomonadota</taxon>
        <taxon>Alphaproteobacteria</taxon>
        <taxon>Rhodobacterales</taxon>
        <taxon>Roseobacteraceae</taxon>
        <taxon>Primorskyibacter</taxon>
    </lineage>
</organism>
<sequence>MGHNWGLTAVFLAALTGCGTTYELPSVGDDQNARASRMFAEARADTSRATLSTSSAEARFNRVSQRVAPVGRSTCEQMLADRPGFNCNVDIQIDRQMTDRNAYFTYKSGAPVIRVSMPLLQDTGSDDEAAFVISHEYGHLIGRHIEKQQQQMVAGALILGGLAAAVGAQGGGGYNRDLVNAGVEIGATAGGVAYSQSYELESDTIGTRIAHSAGYDPVVGARFFARPEAAQTTQGQLSFWGTHPPDEKRFATVLATVDQINANVGLKRTAK</sequence>
<dbReference type="GO" id="GO:0004222">
    <property type="term" value="F:metalloendopeptidase activity"/>
    <property type="evidence" value="ECO:0007669"/>
    <property type="project" value="InterPro"/>
</dbReference>
<accession>A0A917A7D2</accession>
<dbReference type="PANTHER" id="PTHR22726">
    <property type="entry name" value="METALLOENDOPEPTIDASE OMA1"/>
    <property type="match status" value="1"/>
</dbReference>
<dbReference type="PANTHER" id="PTHR22726:SF1">
    <property type="entry name" value="METALLOENDOPEPTIDASE OMA1, MITOCHONDRIAL"/>
    <property type="match status" value="1"/>
</dbReference>
<evidence type="ECO:0000256" key="3">
    <source>
        <dbReference type="ARBA" id="ARBA00022801"/>
    </source>
</evidence>
<evidence type="ECO:0000256" key="6">
    <source>
        <dbReference type="RuleBase" id="RU003983"/>
    </source>
</evidence>
<keyword evidence="1 6" id="KW-0645">Protease</keyword>
<dbReference type="InterPro" id="IPR051156">
    <property type="entry name" value="Mito/Outer_Membr_Metalloprot"/>
</dbReference>